<comment type="caution">
    <text evidence="2">The sequence shown here is derived from an EMBL/GenBank/DDBJ whole genome shotgun (WGS) entry which is preliminary data.</text>
</comment>
<evidence type="ECO:0000313" key="2">
    <source>
        <dbReference type="EMBL" id="EKC47224.1"/>
    </source>
</evidence>
<feature type="coiled-coil region" evidence="1">
    <location>
        <begin position="9"/>
        <end position="43"/>
    </location>
</feature>
<dbReference type="Pfam" id="PF14193">
    <property type="entry name" value="DUF4315"/>
    <property type="match status" value="1"/>
</dbReference>
<sequence>RSFFMNPKYQKVLSDIEKAEKKKSEIEGQLKELYDKKTELENLEIINTVRSMVMDKDQIMAFLSSMKGGTKPAENTEVIDNA</sequence>
<keyword evidence="1" id="KW-0175">Coiled coil</keyword>
<evidence type="ECO:0008006" key="3">
    <source>
        <dbReference type="Google" id="ProtNLM"/>
    </source>
</evidence>
<feature type="non-terminal residue" evidence="2">
    <location>
        <position position="1"/>
    </location>
</feature>
<organism evidence="2">
    <name type="scientific">human gut metagenome</name>
    <dbReference type="NCBI Taxonomy" id="408170"/>
    <lineage>
        <taxon>unclassified sequences</taxon>
        <taxon>metagenomes</taxon>
        <taxon>organismal metagenomes</taxon>
    </lineage>
</organism>
<dbReference type="AlphaFoldDB" id="K1RV90"/>
<dbReference type="InterPro" id="IPR025464">
    <property type="entry name" value="DUF4315"/>
</dbReference>
<name>K1RV90_9ZZZZ</name>
<accession>K1RV90</accession>
<reference evidence="2" key="1">
    <citation type="journal article" date="2013" name="Environ. Microbiol.">
        <title>Microbiota from the distal guts of lean and obese adolescents exhibit partial functional redundancy besides clear differences in community structure.</title>
        <authorList>
            <person name="Ferrer M."/>
            <person name="Ruiz A."/>
            <person name="Lanza F."/>
            <person name="Haange S.B."/>
            <person name="Oberbach A."/>
            <person name="Till H."/>
            <person name="Bargiela R."/>
            <person name="Campoy C."/>
            <person name="Segura M.T."/>
            <person name="Richter M."/>
            <person name="von Bergen M."/>
            <person name="Seifert J."/>
            <person name="Suarez A."/>
        </authorList>
    </citation>
    <scope>NUCLEOTIDE SEQUENCE</scope>
</reference>
<gene>
    <name evidence="2" type="ORF">LEA_19485</name>
</gene>
<evidence type="ECO:0000256" key="1">
    <source>
        <dbReference type="SAM" id="Coils"/>
    </source>
</evidence>
<protein>
    <recommendedName>
        <fullName evidence="3">DUF4315 family protein</fullName>
    </recommendedName>
</protein>
<dbReference type="EMBL" id="AJWY01013399">
    <property type="protein sequence ID" value="EKC47224.1"/>
    <property type="molecule type" value="Genomic_DNA"/>
</dbReference>
<proteinExistence type="predicted"/>